<protein>
    <submittedName>
        <fullName evidence="1">Uncharacterized protein</fullName>
    </submittedName>
</protein>
<dbReference type="Proteomes" id="UP000785679">
    <property type="component" value="Unassembled WGS sequence"/>
</dbReference>
<dbReference type="AlphaFoldDB" id="A0A8J8NG86"/>
<name>A0A8J8NG86_HALGN</name>
<reference evidence="1" key="1">
    <citation type="submission" date="2019-06" db="EMBL/GenBank/DDBJ databases">
        <authorList>
            <person name="Zheng W."/>
        </authorList>
    </citation>
    <scope>NUCLEOTIDE SEQUENCE</scope>
    <source>
        <strain evidence="1">QDHG01</strain>
    </source>
</reference>
<accession>A0A8J8NG86</accession>
<dbReference type="EMBL" id="RRYP01017786">
    <property type="protein sequence ID" value="TNV73950.1"/>
    <property type="molecule type" value="Genomic_DNA"/>
</dbReference>
<dbReference type="OrthoDB" id="10554689at2759"/>
<gene>
    <name evidence="1" type="ORF">FGO68_gene12813</name>
</gene>
<evidence type="ECO:0000313" key="1">
    <source>
        <dbReference type="EMBL" id="TNV73950.1"/>
    </source>
</evidence>
<organism evidence="1 2">
    <name type="scientific">Halteria grandinella</name>
    <dbReference type="NCBI Taxonomy" id="5974"/>
    <lineage>
        <taxon>Eukaryota</taxon>
        <taxon>Sar</taxon>
        <taxon>Alveolata</taxon>
        <taxon>Ciliophora</taxon>
        <taxon>Intramacronucleata</taxon>
        <taxon>Spirotrichea</taxon>
        <taxon>Stichotrichia</taxon>
        <taxon>Sporadotrichida</taxon>
        <taxon>Halteriidae</taxon>
        <taxon>Halteria</taxon>
    </lineage>
</organism>
<proteinExistence type="predicted"/>
<evidence type="ECO:0000313" key="2">
    <source>
        <dbReference type="Proteomes" id="UP000785679"/>
    </source>
</evidence>
<sequence>MEHNKPSLSQAEQDKIRVYNAILFAHKGSLACENERKRFALCRATAVGGSGDPSFCEQQAADFLQCYHEMVQYVRKDCREVYMQSVQCLQEADSKGFLSSFTKVFTDGGIDDRMCHKQLTDFQHC</sequence>
<keyword evidence="2" id="KW-1185">Reference proteome</keyword>
<comment type="caution">
    <text evidence="1">The sequence shown here is derived from an EMBL/GenBank/DDBJ whole genome shotgun (WGS) entry which is preliminary data.</text>
</comment>